<evidence type="ECO:0000256" key="2">
    <source>
        <dbReference type="SAM" id="SignalP"/>
    </source>
</evidence>
<protein>
    <submittedName>
        <fullName evidence="3">LacI family transcriptional regulator</fullName>
    </submittedName>
</protein>
<dbReference type="PANTHER" id="PTHR42928:SF5">
    <property type="entry name" value="BLR1237 PROTEIN"/>
    <property type="match status" value="1"/>
</dbReference>
<dbReference type="CDD" id="cd07012">
    <property type="entry name" value="PBP2_Bug_TTT"/>
    <property type="match status" value="1"/>
</dbReference>
<dbReference type="Gene3D" id="3.40.190.150">
    <property type="entry name" value="Bordetella uptake gene, domain 1"/>
    <property type="match status" value="1"/>
</dbReference>
<dbReference type="PANTHER" id="PTHR42928">
    <property type="entry name" value="TRICARBOXYLATE-BINDING PROTEIN"/>
    <property type="match status" value="1"/>
</dbReference>
<dbReference type="Proteomes" id="UP000177515">
    <property type="component" value="Chromosome 1"/>
</dbReference>
<feature type="chain" id="PRO_5046411114" evidence="2">
    <location>
        <begin position="27"/>
        <end position="335"/>
    </location>
</feature>
<dbReference type="RefSeq" id="WP_071069757.1">
    <property type="nucleotide sequence ID" value="NZ_CP017754.1"/>
</dbReference>
<evidence type="ECO:0000256" key="1">
    <source>
        <dbReference type="ARBA" id="ARBA00006987"/>
    </source>
</evidence>
<keyword evidence="2" id="KW-0732">Signal</keyword>
<sequence>MKYIGLQMGRMARGAAVLAAICAALAALPARMAAAAEAWPARPVTIILPFAPGGGTDLATRLVAQRLSQLWGQPVVVDNRPGAAGNVGLELAARARPDGYTLVSGNAGTQAANRWLYKKLNYQPDAFVPVSLMAELPFVLVVTEKLPAASARELVALAKARPGKLTFASSGQGGTPHLTAEIFEAATGAEMLHVPYKGGGAAMGDLIAGNVDMLFASILETAGHVKAGKLRALAVTGKVRSPVLPGVPTLAEAGIGGAESGSWAGLLAPPGTPQAIVDKIADGVRQAVADPQVRARLLEQGAIPVGSTPAQFAAQIAADSQRFARIIQDRHVSLD</sequence>
<dbReference type="InterPro" id="IPR042100">
    <property type="entry name" value="Bug_dom1"/>
</dbReference>
<dbReference type="PIRSF" id="PIRSF017082">
    <property type="entry name" value="YflP"/>
    <property type="match status" value="1"/>
</dbReference>
<dbReference type="SUPFAM" id="SSF53850">
    <property type="entry name" value="Periplasmic binding protein-like II"/>
    <property type="match status" value="1"/>
</dbReference>
<dbReference type="Gene3D" id="3.40.190.10">
    <property type="entry name" value="Periplasmic binding protein-like II"/>
    <property type="match status" value="1"/>
</dbReference>
<feature type="signal peptide" evidence="2">
    <location>
        <begin position="1"/>
        <end position="26"/>
    </location>
</feature>
<evidence type="ECO:0000313" key="3">
    <source>
        <dbReference type="EMBL" id="AOZ06669.1"/>
    </source>
</evidence>
<gene>
    <name evidence="3" type="ORF">BKK80_13245</name>
</gene>
<evidence type="ECO:0000313" key="4">
    <source>
        <dbReference type="Proteomes" id="UP000177515"/>
    </source>
</evidence>
<organism evidence="3 4">
    <name type="scientific">Cupriavidus malaysiensis</name>
    <dbReference type="NCBI Taxonomy" id="367825"/>
    <lineage>
        <taxon>Bacteria</taxon>
        <taxon>Pseudomonadati</taxon>
        <taxon>Pseudomonadota</taxon>
        <taxon>Betaproteobacteria</taxon>
        <taxon>Burkholderiales</taxon>
        <taxon>Burkholderiaceae</taxon>
        <taxon>Cupriavidus</taxon>
    </lineage>
</organism>
<dbReference type="EMBL" id="CP017754">
    <property type="protein sequence ID" value="AOZ06669.1"/>
    <property type="molecule type" value="Genomic_DNA"/>
</dbReference>
<name>A0ABM6F5A5_9BURK</name>
<dbReference type="InterPro" id="IPR005064">
    <property type="entry name" value="BUG"/>
</dbReference>
<dbReference type="Pfam" id="PF03401">
    <property type="entry name" value="TctC"/>
    <property type="match status" value="1"/>
</dbReference>
<comment type="similarity">
    <text evidence="1">Belongs to the UPF0065 (bug) family.</text>
</comment>
<reference evidence="3 4" key="1">
    <citation type="submission" date="2016-10" db="EMBL/GenBank/DDBJ databases">
        <title>Complete genome sequences of three Cupriavidus strains isolated from various Malaysian environments.</title>
        <authorList>
            <person name="Abdullah A.A.-A."/>
            <person name="Shafie N.A.H."/>
            <person name="Lau N.S."/>
        </authorList>
    </citation>
    <scope>NUCLEOTIDE SEQUENCE [LARGE SCALE GENOMIC DNA]</scope>
    <source>
        <strain evidence="3 4">USMAA1020</strain>
    </source>
</reference>
<proteinExistence type="inferred from homology"/>
<accession>A0ABM6F5A5</accession>
<keyword evidence="4" id="KW-1185">Reference proteome</keyword>